<proteinExistence type="inferred from homology"/>
<evidence type="ECO:0000256" key="3">
    <source>
        <dbReference type="RuleBase" id="RU000363"/>
    </source>
</evidence>
<evidence type="ECO:0000256" key="1">
    <source>
        <dbReference type="ARBA" id="ARBA00006484"/>
    </source>
</evidence>
<dbReference type="SUPFAM" id="SSF51735">
    <property type="entry name" value="NAD(P)-binding Rossmann-fold domains"/>
    <property type="match status" value="1"/>
</dbReference>
<comment type="similarity">
    <text evidence="1 3">Belongs to the short-chain dehydrogenases/reductases (SDR) family.</text>
</comment>
<dbReference type="PRINTS" id="PR00081">
    <property type="entry name" value="GDHRDH"/>
</dbReference>
<dbReference type="InterPro" id="IPR002347">
    <property type="entry name" value="SDR_fam"/>
</dbReference>
<dbReference type="GO" id="GO:0016491">
    <property type="term" value="F:oxidoreductase activity"/>
    <property type="evidence" value="ECO:0007669"/>
    <property type="project" value="UniProtKB-KW"/>
</dbReference>
<evidence type="ECO:0000313" key="6">
    <source>
        <dbReference type="Proteomes" id="UP000298058"/>
    </source>
</evidence>
<sequence length="268" mass="29701">MMKDFWNDKVVVITGASSGIGEALLKETSRFVCTVFVLARRANEIEEPSSKHKECKIIPIAVDLQDSCSVSDALEILHRETEGIDVLFNNAGITAHGRFDELSMEVYRKTFATNFFGPIQLIQGLLPQLKKKKGRVVTTSTVSALYGIPGRAAYSSSKSALHAALEAMRIELREEGVGSSLVCVPYTETALRKSGLDASGQILDEGQAKAKLKTPEEVALLLMKTAMDREARLVTFDRSGRFVKWMRNLAPGLLEKILHKKLYHDFKN</sequence>
<dbReference type="InterPro" id="IPR057326">
    <property type="entry name" value="KR_dom"/>
</dbReference>
<comment type="caution">
    <text evidence="5">The sequence shown here is derived from an EMBL/GenBank/DDBJ whole genome shotgun (WGS) entry which is preliminary data.</text>
</comment>
<gene>
    <name evidence="5" type="ORF">EHS15_07070</name>
</gene>
<dbReference type="AlphaFoldDB" id="A0A4R9M151"/>
<keyword evidence="2" id="KW-0560">Oxidoreductase</keyword>
<dbReference type="InterPro" id="IPR036291">
    <property type="entry name" value="NAD(P)-bd_dom_sf"/>
</dbReference>
<dbReference type="PRINTS" id="PR00080">
    <property type="entry name" value="SDRFAMILY"/>
</dbReference>
<evidence type="ECO:0000313" key="5">
    <source>
        <dbReference type="EMBL" id="TGN19545.1"/>
    </source>
</evidence>
<evidence type="ECO:0000259" key="4">
    <source>
        <dbReference type="SMART" id="SM00822"/>
    </source>
</evidence>
<name>A0A4R9M151_9LEPT</name>
<dbReference type="SMART" id="SM00822">
    <property type="entry name" value="PKS_KR"/>
    <property type="match status" value="1"/>
</dbReference>
<reference evidence="5" key="1">
    <citation type="journal article" date="2019" name="PLoS Negl. Trop. Dis.">
        <title>Revisiting the worldwide diversity of Leptospira species in the environment.</title>
        <authorList>
            <person name="Vincent A.T."/>
            <person name="Schiettekatte O."/>
            <person name="Bourhy P."/>
            <person name="Veyrier F.J."/>
            <person name="Picardeau M."/>
        </authorList>
    </citation>
    <scope>NUCLEOTIDE SEQUENCE [LARGE SCALE GENOMIC DNA]</scope>
    <source>
        <strain evidence="5">201300427</strain>
    </source>
</reference>
<organism evidence="5 6">
    <name type="scientific">Leptospira idonii</name>
    <dbReference type="NCBI Taxonomy" id="1193500"/>
    <lineage>
        <taxon>Bacteria</taxon>
        <taxon>Pseudomonadati</taxon>
        <taxon>Spirochaetota</taxon>
        <taxon>Spirochaetia</taxon>
        <taxon>Leptospirales</taxon>
        <taxon>Leptospiraceae</taxon>
        <taxon>Leptospira</taxon>
    </lineage>
</organism>
<dbReference type="PANTHER" id="PTHR44196:SF1">
    <property type="entry name" value="DEHYDROGENASE_REDUCTASE SDR FAMILY MEMBER 7B"/>
    <property type="match status" value="1"/>
</dbReference>
<dbReference type="Pfam" id="PF00106">
    <property type="entry name" value="adh_short"/>
    <property type="match status" value="1"/>
</dbReference>
<dbReference type="EMBL" id="RQHW01000028">
    <property type="protein sequence ID" value="TGN19545.1"/>
    <property type="molecule type" value="Genomic_DNA"/>
</dbReference>
<keyword evidence="6" id="KW-1185">Reference proteome</keyword>
<dbReference type="RefSeq" id="WP_135759861.1">
    <property type="nucleotide sequence ID" value="NZ_RQHW01000028.1"/>
</dbReference>
<dbReference type="Gene3D" id="3.40.50.720">
    <property type="entry name" value="NAD(P)-binding Rossmann-like Domain"/>
    <property type="match status" value="1"/>
</dbReference>
<evidence type="ECO:0000256" key="2">
    <source>
        <dbReference type="ARBA" id="ARBA00023002"/>
    </source>
</evidence>
<dbReference type="PANTHER" id="PTHR44196">
    <property type="entry name" value="DEHYDROGENASE/REDUCTASE SDR FAMILY MEMBER 7B"/>
    <property type="match status" value="1"/>
</dbReference>
<accession>A0A4R9M151</accession>
<dbReference type="GO" id="GO:0016020">
    <property type="term" value="C:membrane"/>
    <property type="evidence" value="ECO:0007669"/>
    <property type="project" value="TreeGrafter"/>
</dbReference>
<protein>
    <submittedName>
        <fullName evidence="5">SDR family NAD(P)-dependent oxidoreductase</fullName>
    </submittedName>
</protein>
<feature type="domain" description="Ketoreductase" evidence="4">
    <location>
        <begin position="9"/>
        <end position="187"/>
    </location>
</feature>
<dbReference type="Proteomes" id="UP000298058">
    <property type="component" value="Unassembled WGS sequence"/>
</dbReference>
<dbReference type="OrthoDB" id="9775296at2"/>